<dbReference type="EMBL" id="CP036268">
    <property type="protein sequence ID" value="QDT37334.1"/>
    <property type="molecule type" value="Genomic_DNA"/>
</dbReference>
<reference evidence="1 2" key="1">
    <citation type="submission" date="2019-02" db="EMBL/GenBank/DDBJ databases">
        <title>Deep-cultivation of Planctomycetes and their phenomic and genomic characterization uncovers novel biology.</title>
        <authorList>
            <person name="Wiegand S."/>
            <person name="Jogler M."/>
            <person name="Boedeker C."/>
            <person name="Pinto D."/>
            <person name="Vollmers J."/>
            <person name="Rivas-Marin E."/>
            <person name="Kohn T."/>
            <person name="Peeters S.H."/>
            <person name="Heuer A."/>
            <person name="Rast P."/>
            <person name="Oberbeckmann S."/>
            <person name="Bunk B."/>
            <person name="Jeske O."/>
            <person name="Meyerdierks A."/>
            <person name="Storesund J.E."/>
            <person name="Kallscheuer N."/>
            <person name="Luecker S."/>
            <person name="Lage O.M."/>
            <person name="Pohl T."/>
            <person name="Merkel B.J."/>
            <person name="Hornburger P."/>
            <person name="Mueller R.-W."/>
            <person name="Bruemmer F."/>
            <person name="Labrenz M."/>
            <person name="Spormann A.M."/>
            <person name="Op den Camp H."/>
            <person name="Overmann J."/>
            <person name="Amann R."/>
            <person name="Jetten M.S.M."/>
            <person name="Mascher T."/>
            <person name="Medema M.H."/>
            <person name="Devos D.P."/>
            <person name="Kaster A.-K."/>
            <person name="Ovreas L."/>
            <person name="Rohde M."/>
            <person name="Galperin M.Y."/>
            <person name="Jogler C."/>
        </authorList>
    </citation>
    <scope>NUCLEOTIDE SEQUENCE [LARGE SCALE GENOMIC DNA]</scope>
    <source>
        <strain evidence="1 2">Pan189</strain>
    </source>
</reference>
<dbReference type="Proteomes" id="UP000317318">
    <property type="component" value="Chromosome"/>
</dbReference>
<dbReference type="AlphaFoldDB" id="A0A517R0H8"/>
<dbReference type="Gene3D" id="3.10.180.10">
    <property type="entry name" value="2,3-Dihydroxybiphenyl 1,2-Dioxygenase, domain 1"/>
    <property type="match status" value="1"/>
</dbReference>
<organism evidence="1 2">
    <name type="scientific">Stratiformator vulcanicus</name>
    <dbReference type="NCBI Taxonomy" id="2527980"/>
    <lineage>
        <taxon>Bacteria</taxon>
        <taxon>Pseudomonadati</taxon>
        <taxon>Planctomycetota</taxon>
        <taxon>Planctomycetia</taxon>
        <taxon>Planctomycetales</taxon>
        <taxon>Planctomycetaceae</taxon>
        <taxon>Stratiformator</taxon>
    </lineage>
</organism>
<accession>A0A517R0H8</accession>
<keyword evidence="2" id="KW-1185">Reference proteome</keyword>
<dbReference type="SUPFAM" id="SSF54593">
    <property type="entry name" value="Glyoxalase/Bleomycin resistance protein/Dihydroxybiphenyl dioxygenase"/>
    <property type="match status" value="1"/>
</dbReference>
<gene>
    <name evidence="1" type="ORF">Pan189_17070</name>
</gene>
<protein>
    <submittedName>
        <fullName evidence="1">Glyoxalase-like domain protein</fullName>
    </submittedName>
</protein>
<dbReference type="KEGG" id="svp:Pan189_17070"/>
<sequence length="111" mass="12270">MTANPDPMPIGELDALHHVAIEAEDIAAAVEWYRKTFRCDVTYQDDTWAMLKFANMSLALVTPGQHPMHIGFVTPEAESYGELKTHRDGTKSIYISDPTGNAVELLAPINV</sequence>
<proteinExistence type="predicted"/>
<evidence type="ECO:0000313" key="1">
    <source>
        <dbReference type="EMBL" id="QDT37334.1"/>
    </source>
</evidence>
<name>A0A517R0H8_9PLAN</name>
<dbReference type="RefSeq" id="WP_310821246.1">
    <property type="nucleotide sequence ID" value="NZ_CP036268.1"/>
</dbReference>
<dbReference type="CDD" id="cd06587">
    <property type="entry name" value="VOC"/>
    <property type="match status" value="1"/>
</dbReference>
<dbReference type="InterPro" id="IPR029068">
    <property type="entry name" value="Glyas_Bleomycin-R_OHBP_Dase"/>
</dbReference>
<evidence type="ECO:0000313" key="2">
    <source>
        <dbReference type="Proteomes" id="UP000317318"/>
    </source>
</evidence>